<protein>
    <submittedName>
        <fullName evidence="2">Uncharacterized protein</fullName>
    </submittedName>
</protein>
<dbReference type="RefSeq" id="WP_248006896.1">
    <property type="nucleotide sequence ID" value="NZ_JAJHVV010000001.1"/>
</dbReference>
<keyword evidence="3" id="KW-1185">Reference proteome</keyword>
<proteinExistence type="predicted"/>
<gene>
    <name evidence="2" type="ORF">KP803_00630</name>
</gene>
<dbReference type="Proteomes" id="UP001139559">
    <property type="component" value="Unassembled WGS sequence"/>
</dbReference>
<sequence length="47" mass="5556">MKIISFGDIEQGTRENKQDEEQQYVVKQGDVSYGWTKLVYRFGKIDK</sequence>
<dbReference type="AlphaFoldDB" id="A0A9X2BHW9"/>
<evidence type="ECO:0000313" key="3">
    <source>
        <dbReference type="Proteomes" id="UP001139559"/>
    </source>
</evidence>
<organism evidence="2 3">
    <name type="scientific">Vibrio amylolyticus</name>
    <dbReference type="NCBI Taxonomy" id="2847292"/>
    <lineage>
        <taxon>Bacteria</taxon>
        <taxon>Pseudomonadati</taxon>
        <taxon>Pseudomonadota</taxon>
        <taxon>Gammaproteobacteria</taxon>
        <taxon>Vibrionales</taxon>
        <taxon>Vibrionaceae</taxon>
        <taxon>Vibrio</taxon>
    </lineage>
</organism>
<evidence type="ECO:0000313" key="2">
    <source>
        <dbReference type="EMBL" id="MCK6261772.1"/>
    </source>
</evidence>
<feature type="region of interest" description="Disordered" evidence="1">
    <location>
        <begin position="1"/>
        <end position="21"/>
    </location>
</feature>
<feature type="compositionally biased region" description="Basic and acidic residues" evidence="1">
    <location>
        <begin position="11"/>
        <end position="20"/>
    </location>
</feature>
<comment type="caution">
    <text evidence="2">The sequence shown here is derived from an EMBL/GenBank/DDBJ whole genome shotgun (WGS) entry which is preliminary data.</text>
</comment>
<reference evidence="2" key="1">
    <citation type="submission" date="2021-11" db="EMBL/GenBank/DDBJ databases">
        <title>Vibrio ZSDE26 sp. nov. and Vibrio ZSDZ34 sp. nov., isolated from coastal seawater in Qingdao.</title>
        <authorList>
            <person name="Zhang P."/>
        </authorList>
    </citation>
    <scope>NUCLEOTIDE SEQUENCE</scope>
    <source>
        <strain evidence="2">ZSDE26</strain>
    </source>
</reference>
<name>A0A9X2BHW9_9VIBR</name>
<accession>A0A9X2BHW9</accession>
<evidence type="ECO:0000256" key="1">
    <source>
        <dbReference type="SAM" id="MobiDB-lite"/>
    </source>
</evidence>
<dbReference type="EMBL" id="JAJHVV010000001">
    <property type="protein sequence ID" value="MCK6261772.1"/>
    <property type="molecule type" value="Genomic_DNA"/>
</dbReference>